<dbReference type="Pfam" id="PF02485">
    <property type="entry name" value="Branch"/>
    <property type="match status" value="1"/>
</dbReference>
<keyword evidence="4" id="KW-0808">Transferase</keyword>
<keyword evidence="24" id="KW-1185">Reference proteome</keyword>
<dbReference type="GO" id="GO:0000139">
    <property type="term" value="C:Golgi membrane"/>
    <property type="evidence" value="ECO:0007669"/>
    <property type="project" value="UniProtKB-SubCell"/>
</dbReference>
<dbReference type="Proteomes" id="UP001187343">
    <property type="component" value="Unassembled WGS sequence"/>
</dbReference>
<dbReference type="InterPro" id="IPR003406">
    <property type="entry name" value="Glyco_trans_14"/>
</dbReference>
<evidence type="ECO:0000256" key="5">
    <source>
        <dbReference type="ARBA" id="ARBA00022692"/>
    </source>
</evidence>
<accession>A0AA88NZT0</accession>
<organism evidence="23 24">
    <name type="scientific">Cirrhinus molitorella</name>
    <name type="common">mud carp</name>
    <dbReference type="NCBI Taxonomy" id="172907"/>
    <lineage>
        <taxon>Eukaryota</taxon>
        <taxon>Metazoa</taxon>
        <taxon>Chordata</taxon>
        <taxon>Craniata</taxon>
        <taxon>Vertebrata</taxon>
        <taxon>Euteleostomi</taxon>
        <taxon>Actinopterygii</taxon>
        <taxon>Neopterygii</taxon>
        <taxon>Teleostei</taxon>
        <taxon>Ostariophysi</taxon>
        <taxon>Cypriniformes</taxon>
        <taxon>Cyprinidae</taxon>
        <taxon>Labeoninae</taxon>
        <taxon>Labeonini</taxon>
        <taxon>Cirrhinus</taxon>
    </lineage>
</organism>
<dbReference type="AlphaFoldDB" id="A0AA88NZT0"/>
<comment type="catalytic activity">
    <reaction evidence="17">
        <text>a beta-D-Gal-(1-&gt;4)-beta-D-GlcNAc-(1-&gt;3)-beta-D-Gal-(1-&gt;4)-beta-D-GlcNAc derivative + UDP-N-acetyl-alpha-D-glucosamine = a beta-D-Gal-(1-&gt;4)-beta-D-GlcNAc-(1-&gt;3)-[beta-D-GlcNAc-(1-&gt;6)]-beta-D-Gal-(1-&gt;4)-N-acetyl-beta-D-GlcNAc derivative + UDP + H(+)</text>
        <dbReference type="Rhea" id="RHEA:54820"/>
        <dbReference type="ChEBI" id="CHEBI:15378"/>
        <dbReference type="ChEBI" id="CHEBI:57705"/>
        <dbReference type="ChEBI" id="CHEBI:58223"/>
        <dbReference type="ChEBI" id="CHEBI:138371"/>
        <dbReference type="ChEBI" id="CHEBI:138372"/>
        <dbReference type="EC" id="2.4.1.150"/>
    </reaction>
</comment>
<comment type="catalytic activity">
    <reaction evidence="19">
        <text>a 3-O-[beta-D-galactosyl-(1-&gt;3)-N-acetyl-alpha-D-galactosaminyl]-L-threonyl-[protein] + UDP-N-acetyl-alpha-D-glucosamine = a 3-O-{beta-D-galactosyl-(1-&gt;3)-[N-acetyl-beta-D-glucosaminyl-(1-&gt;6)]-N-acetyl-alpha-D-galactosaminyl}-L-threonyl-[protein] + UDP + H(+)</text>
        <dbReference type="Rhea" id="RHEA:56216"/>
        <dbReference type="Rhea" id="RHEA-COMP:13923"/>
        <dbReference type="Rhea" id="RHEA-COMP:14420"/>
        <dbReference type="ChEBI" id="CHEBI:15378"/>
        <dbReference type="ChEBI" id="CHEBI:57705"/>
        <dbReference type="ChEBI" id="CHEBI:58223"/>
        <dbReference type="ChEBI" id="CHEBI:137950"/>
        <dbReference type="ChEBI" id="CHEBI:139607"/>
        <dbReference type="EC" id="2.4.1.102"/>
    </reaction>
</comment>
<comment type="catalytic activity">
    <reaction evidence="20">
        <text>a 3-O-[N-acetyl-beta-D-glucosaminyl-(1-&gt;3)-N-acetyl-alpha-D-galactosaminyl]-L-threonyl-[protein] + UDP-N-acetyl-alpha-D-glucosamine = 3-O-[N-acetyl-beta-D-glucosaminyl-(1-&gt;3)-[N-acetyl-beta-D-glucosaminyl-(1-&gt;6)]-N-acetyl-alpha-D-galactosaminyl]-L-threonyl-[protein] + UDP + H(+)</text>
        <dbReference type="Rhea" id="RHEA:56192"/>
        <dbReference type="Rhea" id="RHEA-COMP:11692"/>
        <dbReference type="Rhea" id="RHEA-COMP:14413"/>
        <dbReference type="ChEBI" id="CHEBI:15378"/>
        <dbReference type="ChEBI" id="CHEBI:57705"/>
        <dbReference type="ChEBI" id="CHEBI:58223"/>
        <dbReference type="ChEBI" id="CHEBI:87080"/>
        <dbReference type="ChEBI" id="CHEBI:139580"/>
        <dbReference type="EC" id="2.4.1.148"/>
    </reaction>
</comment>
<evidence type="ECO:0000256" key="8">
    <source>
        <dbReference type="ARBA" id="ARBA00023136"/>
    </source>
</evidence>
<keyword evidence="8" id="KW-0472">Membrane</keyword>
<evidence type="ECO:0000313" key="23">
    <source>
        <dbReference type="EMBL" id="KAK2867368.1"/>
    </source>
</evidence>
<comment type="pathway">
    <text evidence="2">Protein modification; protein glycosylation.</text>
</comment>
<keyword evidence="7" id="KW-1133">Transmembrane helix</keyword>
<reference evidence="23" key="1">
    <citation type="submission" date="2023-08" db="EMBL/GenBank/DDBJ databases">
        <title>Chromosome-level Genome Assembly of mud carp (Cirrhinus molitorella).</title>
        <authorList>
            <person name="Liu H."/>
        </authorList>
    </citation>
    <scope>NUCLEOTIDE SEQUENCE</scope>
    <source>
        <strain evidence="23">Prfri</strain>
        <tissue evidence="23">Muscle</tissue>
    </source>
</reference>
<evidence type="ECO:0000256" key="7">
    <source>
        <dbReference type="ARBA" id="ARBA00022989"/>
    </source>
</evidence>
<dbReference type="GO" id="GO:0008109">
    <property type="term" value="F:N-acetyllactosaminide beta-1,6-N-acetylglucosaminyltransferase activity"/>
    <property type="evidence" value="ECO:0007669"/>
    <property type="project" value="UniProtKB-EC"/>
</dbReference>
<evidence type="ECO:0000256" key="18">
    <source>
        <dbReference type="ARBA" id="ARBA00048927"/>
    </source>
</evidence>
<dbReference type="EC" id="2.4.1.150" evidence="12"/>
<evidence type="ECO:0000256" key="17">
    <source>
        <dbReference type="ARBA" id="ARBA00047621"/>
    </source>
</evidence>
<evidence type="ECO:0000256" key="10">
    <source>
        <dbReference type="ARBA" id="ARBA00023180"/>
    </source>
</evidence>
<comment type="catalytic activity">
    <reaction evidence="21">
        <text>a 3-O-[beta-D-galactosyl-(1-&gt;3)-N-acetyl-alpha-D-galactosaminyl]-L-seryl-[protein] + UDP-N-acetyl-alpha-D-glucosamine = 3-O-{beta-D-galactosyl-(1-&gt;3)-[N-acetyl-beta-D-glucosaminyl-(1-&gt;6)]-N-acetyl-alpha-D-galactosaminyl}-L-seryl-[protein] + UDP + H(+)</text>
        <dbReference type="Rhea" id="RHEA:56212"/>
        <dbReference type="Rhea" id="RHEA-COMP:13922"/>
        <dbReference type="Rhea" id="RHEA-COMP:14419"/>
        <dbReference type="ChEBI" id="CHEBI:15378"/>
        <dbReference type="ChEBI" id="CHEBI:57705"/>
        <dbReference type="ChEBI" id="CHEBI:58223"/>
        <dbReference type="ChEBI" id="CHEBI:137949"/>
        <dbReference type="ChEBI" id="CHEBI:139605"/>
        <dbReference type="EC" id="2.4.1.102"/>
    </reaction>
</comment>
<name>A0AA88NZT0_9TELE</name>
<comment type="catalytic activity">
    <reaction evidence="18">
        <text>3-O-[N-acetyl-beta-D-glucosaminyl-(1-&gt;3)-N-acetyl-alpha-D-galactosaminyl]-L-seryl-[protein] + UDP-N-acetyl-alpha-D-glucosamine = 3-O-[N-acetyl-beta-D-glucosaminyl-(1-&gt;3)-[N-acetyl-beta-D-glucosaminyl-(1-&gt;6)]-N-acetyl-alpha-D-galactosaminyl]-L-seryl-[protein] + UDP + H(+)</text>
        <dbReference type="Rhea" id="RHEA:56188"/>
        <dbReference type="Rhea" id="RHEA-COMP:11691"/>
        <dbReference type="Rhea" id="RHEA-COMP:14412"/>
        <dbReference type="ChEBI" id="CHEBI:15378"/>
        <dbReference type="ChEBI" id="CHEBI:57705"/>
        <dbReference type="ChEBI" id="CHEBI:58223"/>
        <dbReference type="ChEBI" id="CHEBI:87079"/>
        <dbReference type="ChEBI" id="CHEBI:139581"/>
        <dbReference type="EC" id="2.4.1.148"/>
    </reaction>
</comment>
<evidence type="ECO:0000313" key="24">
    <source>
        <dbReference type="Proteomes" id="UP001187343"/>
    </source>
</evidence>
<evidence type="ECO:0000256" key="15">
    <source>
        <dbReference type="ARBA" id="ARBA00039292"/>
    </source>
</evidence>
<proteinExistence type="inferred from homology"/>
<comment type="subcellular location">
    <subcellularLocation>
        <location evidence="1">Golgi apparatus membrane</location>
        <topology evidence="1">Single-pass type II membrane protein</topology>
    </subcellularLocation>
</comment>
<sequence>MNYPRQRKNCPHKEELILNYSLKPDVGELQACSAIIQGDMDGVNKDAFRKLLTSKKKKSLLSESFYLRATKDCSSYIRDRGFLMVSLSKEEKDFPIAYSMVIHEKIEMFERLLRAIYTPHNVYCVHVDQRSPEIFKQAVRAITSCLTNVFVASKLESVIYASWSRVQADINCMQDLLKSPVRWRYLLNTCGTDFPIKTNAEIVQSLKYLNGKNSLESETVKAKNWRWQYHHNVTDVVTRTNIKKSPPPIQSPMFSGNAYFVVSRQFVEHIFKSKEIQRFMEWEKDTYSPDEHMWATLQRMPSVPGSNPSNVKYELSDMNAIARLVKWSYHEGDLKNGAPYPPCSGSHRRAVCVYGAGDLKWIVRQHHLLANKFDPEVDDVAIKCMEAFLRRAQQTHLKAPEGGTHGSCLTCHSPGSCPEGQYVNTVREYRGELTESWTDFVLLWTVSRGEDLRAVSRCDTRGASTIAFAEMLPVREYRGELTESWTDFVLLWTVSRGEDLRAVSRCDTRGASTIAFAEMLREWLIPSD</sequence>
<keyword evidence="6" id="KW-0735">Signal-anchor</keyword>
<keyword evidence="9" id="KW-1015">Disulfide bond</keyword>
<dbReference type="PANTHER" id="PTHR19297">
    <property type="entry name" value="GLYCOSYLTRANSFERASE 14 FAMILY MEMBER"/>
    <property type="match status" value="1"/>
</dbReference>
<comment type="caution">
    <text evidence="23">The sequence shown here is derived from an EMBL/GenBank/DDBJ whole genome shotgun (WGS) entry which is preliminary data.</text>
</comment>
<evidence type="ECO:0000256" key="12">
    <source>
        <dbReference type="ARBA" id="ARBA00038907"/>
    </source>
</evidence>
<protein>
    <recommendedName>
        <fullName evidence="15">Beta-1,3-galactosyl-O-glycosyl-glycoprotein beta-1,6-N-acetylglucosaminyltransferase 3</fullName>
        <ecNumber evidence="14">2.4.1.102</ecNumber>
        <ecNumber evidence="13">2.4.1.148</ecNumber>
        <ecNumber evidence="12">2.4.1.150</ecNumber>
    </recommendedName>
    <alternativeName>
        <fullName evidence="16">C2GnT-mucin type</fullName>
    </alternativeName>
</protein>
<evidence type="ECO:0000256" key="9">
    <source>
        <dbReference type="ARBA" id="ARBA00023157"/>
    </source>
</evidence>
<keyword evidence="10" id="KW-0325">Glycoprotein</keyword>
<evidence type="ECO:0000256" key="16">
    <source>
        <dbReference type="ARBA" id="ARBA00041719"/>
    </source>
</evidence>
<evidence type="ECO:0000256" key="6">
    <source>
        <dbReference type="ARBA" id="ARBA00022968"/>
    </source>
</evidence>
<comment type="similarity">
    <text evidence="11">Belongs to the glycosyltransferase 14 family.</text>
</comment>
<evidence type="ECO:0000256" key="11">
    <source>
        <dbReference type="ARBA" id="ARBA00038150"/>
    </source>
</evidence>
<evidence type="ECO:0000256" key="4">
    <source>
        <dbReference type="ARBA" id="ARBA00022679"/>
    </source>
</evidence>
<evidence type="ECO:0000256" key="19">
    <source>
        <dbReference type="ARBA" id="ARBA00049870"/>
    </source>
</evidence>
<gene>
    <name evidence="23" type="ORF">Q8A67_025485</name>
</gene>
<keyword evidence="3" id="KW-0328">Glycosyltransferase</keyword>
<evidence type="ECO:0000256" key="1">
    <source>
        <dbReference type="ARBA" id="ARBA00004323"/>
    </source>
</evidence>
<dbReference type="EC" id="2.4.1.102" evidence="14"/>
<keyword evidence="5" id="KW-0812">Transmembrane</keyword>
<evidence type="ECO:0000256" key="3">
    <source>
        <dbReference type="ARBA" id="ARBA00022676"/>
    </source>
</evidence>
<dbReference type="GO" id="GO:0047225">
    <property type="term" value="F:acetylgalactosaminyl-O-glycosyl-glycoprotein beta-1,6-N-acetylglucosaminyltransferase activity"/>
    <property type="evidence" value="ECO:0007669"/>
    <property type="project" value="UniProtKB-EC"/>
</dbReference>
<evidence type="ECO:0000256" key="21">
    <source>
        <dbReference type="ARBA" id="ARBA00049911"/>
    </source>
</evidence>
<dbReference type="EC" id="2.4.1.148" evidence="13"/>
<dbReference type="GO" id="GO:0003829">
    <property type="term" value="F:beta-1,3-galactosyl-O-glycosyl-glycoprotein beta-1,6-N-acetylglucosaminyltransferase activity"/>
    <property type="evidence" value="ECO:0007669"/>
    <property type="project" value="UniProtKB-EC"/>
</dbReference>
<evidence type="ECO:0000256" key="14">
    <source>
        <dbReference type="ARBA" id="ARBA00038948"/>
    </source>
</evidence>
<evidence type="ECO:0000256" key="2">
    <source>
        <dbReference type="ARBA" id="ARBA00004922"/>
    </source>
</evidence>
<comment type="function">
    <text evidence="22">Glycosyltransferase that can synthesize all known mucin beta 6 N-acetylglucosaminides. Mediates core 2 and core 4 O-glycan branching, 2 important steps in mucin-type biosynthesis. Also has I-branching enzyme activity by converting linear into branched poly-N-acetyllactosaminoglycans, leading to introduce the blood group I antigen during embryonic development.</text>
</comment>
<evidence type="ECO:0000256" key="20">
    <source>
        <dbReference type="ARBA" id="ARBA00049876"/>
    </source>
</evidence>
<dbReference type="EMBL" id="JAUYZG010000025">
    <property type="protein sequence ID" value="KAK2867368.1"/>
    <property type="molecule type" value="Genomic_DNA"/>
</dbReference>
<dbReference type="PANTHER" id="PTHR19297:SF81">
    <property type="entry name" value="BETA-1,3-GALACTOSYL-O-GLYCOSYL-GLYCOPROTEIN BETA-1,6-N-ACETYLGLUCOSAMINYLTRANSFERASE 3"/>
    <property type="match status" value="1"/>
</dbReference>
<evidence type="ECO:0000256" key="13">
    <source>
        <dbReference type="ARBA" id="ARBA00038912"/>
    </source>
</evidence>
<evidence type="ECO:0000256" key="22">
    <source>
        <dbReference type="ARBA" id="ARBA00055416"/>
    </source>
</evidence>